<sequence length="528" mass="53535">MDIRTDAPTHLLLDAASGWRPAEGAAAPLPAPVQDGDALVVPPGVTEAALVTVPLDSGISRCRWHRIRIDADVPSGSALVVQLATTGDDPAGVPGPEDWQSVTGGAHDVLVDQPPGRFLVVRLLLGRAEATAPGPAVRQLRLDLPRATSADLLPAVYREDPTADDFTERFLALFDSVVETLDRATERAPALLDPSGVPDGVLPWIAGLLGLDLGPDPDPAPGASAGGGSGSGTHPGALDPGTTQLPPAVLRRLIVAAPELRRRRGTPCGLALALEIVLGVRPAILEPAGAPWGAVGRDTRVGEVRLFGRSASRVRLGGPAVLGSRLAGSGGRGGGAPLRSLGDPDDDPLSDTAFRFRVLLPPRAAATARCPAPPADATAQVAADLVERLAPAHTTATVSVGGHGFTVGERSAVGVDTLLVAPAASPAGAAHLGADSVLGADRSGRRGIRLDGTSGAGVRTVALNEDDTGGRPGPYPAGHPGPHAGRHPDEKTGGHLGEKTGGHPGEMTGGHPDETTGGHPDEKKGRTS</sequence>
<feature type="compositionally biased region" description="Basic and acidic residues" evidence="1">
    <location>
        <begin position="486"/>
        <end position="501"/>
    </location>
</feature>
<comment type="caution">
    <text evidence="2">The sequence shown here is derived from an EMBL/GenBank/DDBJ whole genome shotgun (WGS) entry which is preliminary data.</text>
</comment>
<dbReference type="EMBL" id="BDQI01000001">
    <property type="protein sequence ID" value="GAX48812.1"/>
    <property type="molecule type" value="Genomic_DNA"/>
</dbReference>
<gene>
    <name evidence="2" type="ORF">SO3561_00294</name>
</gene>
<evidence type="ECO:0000256" key="1">
    <source>
        <dbReference type="SAM" id="MobiDB-lite"/>
    </source>
</evidence>
<feature type="region of interest" description="Disordered" evidence="1">
    <location>
        <begin position="215"/>
        <end position="244"/>
    </location>
</feature>
<accession>A0A250V3Z0</accession>
<reference evidence="3" key="1">
    <citation type="submission" date="2017-05" db="EMBL/GenBank/DDBJ databases">
        <title>Streptomyces olivochromogenes NBRC 3561 whole genome shotgun sequence.</title>
        <authorList>
            <person name="Dohra H."/>
            <person name="Kodani S."/>
        </authorList>
    </citation>
    <scope>NUCLEOTIDE SEQUENCE [LARGE SCALE GENOMIC DNA]</scope>
    <source>
        <strain evidence="3">NBRC 3561</strain>
    </source>
</reference>
<feature type="compositionally biased region" description="Basic and acidic residues" evidence="1">
    <location>
        <begin position="511"/>
        <end position="528"/>
    </location>
</feature>
<dbReference type="Proteomes" id="UP000217446">
    <property type="component" value="Unassembled WGS sequence"/>
</dbReference>
<name>A0A250V3Z0_STROL</name>
<feature type="compositionally biased region" description="Gly residues" evidence="1">
    <location>
        <begin position="224"/>
        <end position="233"/>
    </location>
</feature>
<evidence type="ECO:0008006" key="4">
    <source>
        <dbReference type="Google" id="ProtNLM"/>
    </source>
</evidence>
<organism evidence="2 3">
    <name type="scientific">Streptomyces olivochromogenes</name>
    <dbReference type="NCBI Taxonomy" id="1963"/>
    <lineage>
        <taxon>Bacteria</taxon>
        <taxon>Bacillati</taxon>
        <taxon>Actinomycetota</taxon>
        <taxon>Actinomycetes</taxon>
        <taxon>Kitasatosporales</taxon>
        <taxon>Streptomycetaceae</taxon>
        <taxon>Streptomyces</taxon>
    </lineage>
</organism>
<keyword evidence="3" id="KW-1185">Reference proteome</keyword>
<dbReference type="RefSeq" id="WP_067361849.1">
    <property type="nucleotide sequence ID" value="NZ_BDQI01000001.1"/>
</dbReference>
<proteinExistence type="predicted"/>
<evidence type="ECO:0000313" key="3">
    <source>
        <dbReference type="Proteomes" id="UP000217446"/>
    </source>
</evidence>
<feature type="region of interest" description="Disordered" evidence="1">
    <location>
        <begin position="446"/>
        <end position="528"/>
    </location>
</feature>
<dbReference type="STRING" id="1963.AQJ27_04505"/>
<feature type="region of interest" description="Disordered" evidence="1">
    <location>
        <begin position="325"/>
        <end position="346"/>
    </location>
</feature>
<evidence type="ECO:0000313" key="2">
    <source>
        <dbReference type="EMBL" id="GAX48812.1"/>
    </source>
</evidence>
<dbReference type="AlphaFoldDB" id="A0A250V3Z0"/>
<protein>
    <recommendedName>
        <fullName evidence="4">Tail protein</fullName>
    </recommendedName>
</protein>